<dbReference type="eggNOG" id="KOG0806">
    <property type="taxonomic scope" value="Eukaryota"/>
</dbReference>
<dbReference type="GO" id="GO:0005739">
    <property type="term" value="C:mitochondrion"/>
    <property type="evidence" value="ECO:0007669"/>
    <property type="project" value="TreeGrafter"/>
</dbReference>
<dbReference type="PROSITE" id="PS50263">
    <property type="entry name" value="CN_HYDROLASE"/>
    <property type="match status" value="1"/>
</dbReference>
<dbReference type="PANTHER" id="PTHR23088:SF30">
    <property type="entry name" value="OMEGA-AMIDASE NIT2"/>
    <property type="match status" value="1"/>
</dbReference>
<dbReference type="GO" id="GO:0006107">
    <property type="term" value="P:oxaloacetate metabolic process"/>
    <property type="evidence" value="ECO:0007669"/>
    <property type="project" value="TreeGrafter"/>
</dbReference>
<dbReference type="OMA" id="XSIPEED"/>
<dbReference type="InterPro" id="IPR036526">
    <property type="entry name" value="C-N_Hydrolase_sf"/>
</dbReference>
<dbReference type="EMBL" id="JH431829">
    <property type="status" value="NOT_ANNOTATED_CDS"/>
    <property type="molecule type" value="Genomic_DNA"/>
</dbReference>
<dbReference type="GO" id="GO:0050152">
    <property type="term" value="F:omega-amidase activity"/>
    <property type="evidence" value="ECO:0007669"/>
    <property type="project" value="UniProtKB-EC"/>
</dbReference>
<dbReference type="HOGENOM" id="CLU_1549579_0_0_1"/>
<protein>
    <recommendedName>
        <fullName evidence="2">omega-amidase</fullName>
        <ecNumber evidence="2">3.5.1.3</ecNumber>
    </recommendedName>
    <alternativeName>
        <fullName evidence="3">Nitrilase homolog 2</fullName>
    </alternativeName>
</protein>
<evidence type="ECO:0000259" key="5">
    <source>
        <dbReference type="PROSITE" id="PS50263"/>
    </source>
</evidence>
<dbReference type="SUPFAM" id="SSF56317">
    <property type="entry name" value="Carbon-nitrogen hydrolase"/>
    <property type="match status" value="2"/>
</dbReference>
<evidence type="ECO:0000313" key="7">
    <source>
        <dbReference type="Proteomes" id="UP000014500"/>
    </source>
</evidence>
<reference evidence="7" key="1">
    <citation type="submission" date="2011-05" db="EMBL/GenBank/DDBJ databases">
        <authorList>
            <person name="Richards S.R."/>
            <person name="Qu J."/>
            <person name="Jiang H."/>
            <person name="Jhangiani S.N."/>
            <person name="Agravi P."/>
            <person name="Goodspeed R."/>
            <person name="Gross S."/>
            <person name="Mandapat C."/>
            <person name="Jackson L."/>
            <person name="Mathew T."/>
            <person name="Pu L."/>
            <person name="Thornton R."/>
            <person name="Saada N."/>
            <person name="Wilczek-Boney K.B."/>
            <person name="Lee S."/>
            <person name="Kovar C."/>
            <person name="Wu Y."/>
            <person name="Scherer S.E."/>
            <person name="Worley K.C."/>
            <person name="Muzny D.M."/>
            <person name="Gibbs R."/>
        </authorList>
    </citation>
    <scope>NUCLEOTIDE SEQUENCE</scope>
    <source>
        <strain evidence="7">Brora</strain>
    </source>
</reference>
<evidence type="ECO:0000256" key="2">
    <source>
        <dbReference type="ARBA" id="ARBA00039118"/>
    </source>
</evidence>
<evidence type="ECO:0000256" key="4">
    <source>
        <dbReference type="ARBA" id="ARBA00048745"/>
    </source>
</evidence>
<dbReference type="AlphaFoldDB" id="T1J3N0"/>
<dbReference type="STRING" id="126957.T1J3N0"/>
<evidence type="ECO:0000313" key="6">
    <source>
        <dbReference type="EnsemblMetazoa" id="SMAR008197-PA"/>
    </source>
</evidence>
<accession>T1J3N0</accession>
<dbReference type="Gene3D" id="3.60.110.10">
    <property type="entry name" value="Carbon-nitrogen hydrolase"/>
    <property type="match status" value="2"/>
</dbReference>
<dbReference type="GO" id="GO:0006541">
    <property type="term" value="P:glutamine metabolic process"/>
    <property type="evidence" value="ECO:0007669"/>
    <property type="project" value="TreeGrafter"/>
</dbReference>
<dbReference type="Pfam" id="PF00795">
    <property type="entry name" value="CN_hydrolase"/>
    <property type="match status" value="1"/>
</dbReference>
<dbReference type="EnsemblMetazoa" id="SMAR008197-RA">
    <property type="protein sequence ID" value="SMAR008197-PA"/>
    <property type="gene ID" value="SMAR008197"/>
</dbReference>
<dbReference type="GO" id="GO:0006528">
    <property type="term" value="P:asparagine metabolic process"/>
    <property type="evidence" value="ECO:0007669"/>
    <property type="project" value="TreeGrafter"/>
</dbReference>
<dbReference type="Proteomes" id="UP000014500">
    <property type="component" value="Unassembled WGS sequence"/>
</dbReference>
<sequence>MAASKLRLGLIQLGVGGNKSENLYRASKFIGEAVSNGAKVISLPECFNSPYGNNFFPTYAEQIPGETTQQLSYLAKEHQIYLIGGPAHWELLSRARALDNQLYVATVSPARDEQASYVAWGHSLVVNPWGTVIGTLDHSEGVLYADLDLGYVDEIRSQIPVLSGQQKSLYEKV</sequence>
<comment type="catalytic activity">
    <reaction evidence="4">
        <text>2-oxosuccinamate + H2O = oxaloacetate + NH4(+)</text>
        <dbReference type="Rhea" id="RHEA:59412"/>
        <dbReference type="ChEBI" id="CHEBI:15377"/>
        <dbReference type="ChEBI" id="CHEBI:16452"/>
        <dbReference type="ChEBI" id="CHEBI:28938"/>
        <dbReference type="ChEBI" id="CHEBI:57735"/>
        <dbReference type="EC" id="3.5.1.3"/>
    </reaction>
    <physiologicalReaction direction="left-to-right" evidence="4">
        <dbReference type="Rhea" id="RHEA:59413"/>
    </physiologicalReaction>
</comment>
<evidence type="ECO:0000256" key="1">
    <source>
        <dbReference type="ARBA" id="ARBA00036637"/>
    </source>
</evidence>
<feature type="domain" description="CN hydrolase" evidence="5">
    <location>
        <begin position="1"/>
        <end position="149"/>
    </location>
</feature>
<organism evidence="6 7">
    <name type="scientific">Strigamia maritima</name>
    <name type="common">European centipede</name>
    <name type="synonym">Geophilus maritimus</name>
    <dbReference type="NCBI Taxonomy" id="126957"/>
    <lineage>
        <taxon>Eukaryota</taxon>
        <taxon>Metazoa</taxon>
        <taxon>Ecdysozoa</taxon>
        <taxon>Arthropoda</taxon>
        <taxon>Myriapoda</taxon>
        <taxon>Chilopoda</taxon>
        <taxon>Pleurostigmophora</taxon>
        <taxon>Geophilomorpha</taxon>
        <taxon>Linotaeniidae</taxon>
        <taxon>Strigamia</taxon>
    </lineage>
</organism>
<comment type="catalytic activity">
    <reaction evidence="1">
        <text>2-oxoglutaramate + H2O = 2-oxoglutarate + NH4(+)</text>
        <dbReference type="Rhea" id="RHEA:32963"/>
        <dbReference type="ChEBI" id="CHEBI:15377"/>
        <dbReference type="ChEBI" id="CHEBI:16769"/>
        <dbReference type="ChEBI" id="CHEBI:16810"/>
        <dbReference type="ChEBI" id="CHEBI:28938"/>
        <dbReference type="EC" id="3.5.1.3"/>
    </reaction>
    <physiologicalReaction direction="left-to-right" evidence="1">
        <dbReference type="Rhea" id="RHEA:32964"/>
    </physiologicalReaction>
</comment>
<dbReference type="EC" id="3.5.1.3" evidence="2"/>
<name>T1J3N0_STRMM</name>
<reference evidence="6" key="2">
    <citation type="submission" date="2015-02" db="UniProtKB">
        <authorList>
            <consortium name="EnsemblMetazoa"/>
        </authorList>
    </citation>
    <scope>IDENTIFICATION</scope>
</reference>
<dbReference type="PhylomeDB" id="T1J3N0"/>
<dbReference type="PANTHER" id="PTHR23088">
    <property type="entry name" value="NITRILASE-RELATED"/>
    <property type="match status" value="1"/>
</dbReference>
<dbReference type="InterPro" id="IPR003010">
    <property type="entry name" value="C-N_Hydrolase"/>
</dbReference>
<keyword evidence="7" id="KW-1185">Reference proteome</keyword>
<proteinExistence type="predicted"/>
<evidence type="ECO:0000256" key="3">
    <source>
        <dbReference type="ARBA" id="ARBA00041576"/>
    </source>
</evidence>